<feature type="region of interest" description="Disordered" evidence="1">
    <location>
        <begin position="125"/>
        <end position="175"/>
    </location>
</feature>
<comment type="caution">
    <text evidence="2">The sequence shown here is derived from an EMBL/GenBank/DDBJ whole genome shotgun (WGS) entry which is preliminary data.</text>
</comment>
<gene>
    <name evidence="2" type="ORF">PFLUV_G00051750</name>
</gene>
<dbReference type="AlphaFoldDB" id="A0A6A5FH89"/>
<keyword evidence="3" id="KW-1185">Reference proteome</keyword>
<dbReference type="PANTHER" id="PTHR21227:SF0">
    <property type="entry name" value="TRNA-SPLICING ENDONUCLEASE SUBUNIT SEN2"/>
    <property type="match status" value="1"/>
</dbReference>
<evidence type="ECO:0000256" key="1">
    <source>
        <dbReference type="SAM" id="MobiDB-lite"/>
    </source>
</evidence>
<sequence>MHAEFRAPRRRARVHEEFVAPLPVSRSPEERSHFRAELINQHVLVCDPEHIQKIYNQGYFGKGVLSRARPDHNISDQWEQHQGLLLPVVSQSRYEELLRWAGASLSAQGLDEDAVNQTLLSLSQPVKMEDVRREGGEGEDGQRGKEPAAGGGACPHQKRQRRGSEVGAEAKKSSR</sequence>
<dbReference type="GO" id="GO:0000213">
    <property type="term" value="F:tRNA-intron lyase activity"/>
    <property type="evidence" value="ECO:0007669"/>
    <property type="project" value="InterPro"/>
</dbReference>
<dbReference type="EMBL" id="VHII01000004">
    <property type="protein sequence ID" value="KAF1392338.1"/>
    <property type="molecule type" value="Genomic_DNA"/>
</dbReference>
<dbReference type="Proteomes" id="UP000465112">
    <property type="component" value="Chromosome 4"/>
</dbReference>
<dbReference type="InterPro" id="IPR006676">
    <property type="entry name" value="tRNA_splic"/>
</dbReference>
<evidence type="ECO:0000313" key="3">
    <source>
        <dbReference type="Proteomes" id="UP000465112"/>
    </source>
</evidence>
<feature type="compositionally biased region" description="Basic and acidic residues" evidence="1">
    <location>
        <begin position="127"/>
        <end position="146"/>
    </location>
</feature>
<dbReference type="PANTHER" id="PTHR21227">
    <property type="entry name" value="TRNA-SPLICING ENDONUCLEASE SUBUNIT SEN2"/>
    <property type="match status" value="1"/>
</dbReference>
<organism evidence="2 3">
    <name type="scientific">Perca fluviatilis</name>
    <name type="common">European perch</name>
    <dbReference type="NCBI Taxonomy" id="8168"/>
    <lineage>
        <taxon>Eukaryota</taxon>
        <taxon>Metazoa</taxon>
        <taxon>Chordata</taxon>
        <taxon>Craniata</taxon>
        <taxon>Vertebrata</taxon>
        <taxon>Euteleostomi</taxon>
        <taxon>Actinopterygii</taxon>
        <taxon>Neopterygii</taxon>
        <taxon>Teleostei</taxon>
        <taxon>Neoteleostei</taxon>
        <taxon>Acanthomorphata</taxon>
        <taxon>Eupercaria</taxon>
        <taxon>Perciformes</taxon>
        <taxon>Percoidei</taxon>
        <taxon>Percidae</taxon>
        <taxon>Percinae</taxon>
        <taxon>Perca</taxon>
    </lineage>
</organism>
<dbReference type="Gene3D" id="3.40.1170.20">
    <property type="entry name" value="tRNA intron endonuclease, N-terminal domain"/>
    <property type="match status" value="1"/>
</dbReference>
<proteinExistence type="predicted"/>
<feature type="compositionally biased region" description="Basic and acidic residues" evidence="1">
    <location>
        <begin position="162"/>
        <end position="175"/>
    </location>
</feature>
<reference evidence="2 3" key="1">
    <citation type="submission" date="2019-06" db="EMBL/GenBank/DDBJ databases">
        <title>A chromosome-scale genome assembly of the European perch, Perca fluviatilis.</title>
        <authorList>
            <person name="Roques C."/>
            <person name="Zahm M."/>
            <person name="Cabau C."/>
            <person name="Klopp C."/>
            <person name="Bouchez O."/>
            <person name="Donnadieu C."/>
            <person name="Kuhl H."/>
            <person name="Gislard M."/>
            <person name="Guendouz S."/>
            <person name="Journot L."/>
            <person name="Haffray P."/>
            <person name="Bestin A."/>
            <person name="Morvezen R."/>
            <person name="Feron R."/>
            <person name="Wen M."/>
            <person name="Jouanno E."/>
            <person name="Herpin A."/>
            <person name="Schartl M."/>
            <person name="Postlethwait J."/>
            <person name="Schaerlinger B."/>
            <person name="Chardard D."/>
            <person name="Lecocq T."/>
            <person name="Poncet C."/>
            <person name="Jaffrelo L."/>
            <person name="Lampietro C."/>
            <person name="Guiguen Y."/>
        </authorList>
    </citation>
    <scope>NUCLEOTIDE SEQUENCE [LARGE SCALE GENOMIC DNA]</scope>
    <source>
        <tissue evidence="2">Blood</tissue>
    </source>
</reference>
<dbReference type="GO" id="GO:0000379">
    <property type="term" value="P:tRNA-type intron splice site recognition and cleavage"/>
    <property type="evidence" value="ECO:0007669"/>
    <property type="project" value="TreeGrafter"/>
</dbReference>
<name>A0A6A5FH89_PERFL</name>
<dbReference type="GO" id="GO:0000214">
    <property type="term" value="C:tRNA-intron endonuclease complex"/>
    <property type="evidence" value="ECO:0007669"/>
    <property type="project" value="TreeGrafter"/>
</dbReference>
<evidence type="ECO:0000313" key="2">
    <source>
        <dbReference type="EMBL" id="KAF1392338.1"/>
    </source>
</evidence>
<accession>A0A6A5FH89</accession>
<dbReference type="GO" id="GO:0005737">
    <property type="term" value="C:cytoplasm"/>
    <property type="evidence" value="ECO:0007669"/>
    <property type="project" value="TreeGrafter"/>
</dbReference>
<protein>
    <submittedName>
        <fullName evidence="2">Uncharacterized protein</fullName>
    </submittedName>
</protein>